<dbReference type="GO" id="GO:0043039">
    <property type="term" value="P:tRNA aminoacylation"/>
    <property type="evidence" value="ECO:0007669"/>
    <property type="project" value="InterPro"/>
</dbReference>
<dbReference type="InterPro" id="IPR018163">
    <property type="entry name" value="Thr/Ala-tRNA-synth_IIc_edit"/>
</dbReference>
<reference evidence="6 7" key="1">
    <citation type="submission" date="2019-03" db="EMBL/GenBank/DDBJ databases">
        <title>Genomic Encyclopedia of Type Strains, Phase IV (KMG-IV): sequencing the most valuable type-strain genomes for metagenomic binning, comparative biology and taxonomic classification.</title>
        <authorList>
            <person name="Goeker M."/>
        </authorList>
    </citation>
    <scope>NUCLEOTIDE SEQUENCE [LARGE SCALE GENOMIC DNA]</scope>
    <source>
        <strain evidence="6 7">DSM 100055</strain>
    </source>
</reference>
<dbReference type="PANTHER" id="PTHR43462:SF1">
    <property type="entry name" value="ALANYL-TRNA EDITING PROTEIN AARSD1"/>
    <property type="match status" value="1"/>
</dbReference>
<dbReference type="Gene3D" id="3.30.980.10">
    <property type="entry name" value="Threonyl-trna Synthetase, Chain A, domain 2"/>
    <property type="match status" value="1"/>
</dbReference>
<keyword evidence="4" id="KW-0175">Coiled coil</keyword>
<keyword evidence="7" id="KW-1185">Reference proteome</keyword>
<evidence type="ECO:0000256" key="2">
    <source>
        <dbReference type="ARBA" id="ARBA00022723"/>
    </source>
</evidence>
<dbReference type="EMBL" id="SOBG01000002">
    <property type="protein sequence ID" value="TDT71787.1"/>
    <property type="molecule type" value="Genomic_DNA"/>
</dbReference>
<proteinExistence type="predicted"/>
<feature type="domain" description="Threonyl/alanyl tRNA synthetase SAD" evidence="5">
    <location>
        <begin position="164"/>
        <end position="207"/>
    </location>
</feature>
<dbReference type="GO" id="GO:0005524">
    <property type="term" value="F:ATP binding"/>
    <property type="evidence" value="ECO:0007669"/>
    <property type="project" value="InterPro"/>
</dbReference>
<dbReference type="GO" id="GO:0004812">
    <property type="term" value="F:aminoacyl-tRNA ligase activity"/>
    <property type="evidence" value="ECO:0007669"/>
    <property type="project" value="InterPro"/>
</dbReference>
<organism evidence="6 7">
    <name type="scientific">Hypnocyclicus thermotrophus</name>
    <dbReference type="NCBI Taxonomy" id="1627895"/>
    <lineage>
        <taxon>Bacteria</taxon>
        <taxon>Fusobacteriati</taxon>
        <taxon>Fusobacteriota</taxon>
        <taxon>Fusobacteriia</taxon>
        <taxon>Fusobacteriales</taxon>
        <taxon>Fusobacteriaceae</taxon>
        <taxon>Hypnocyclicus</taxon>
    </lineage>
</organism>
<evidence type="ECO:0000313" key="7">
    <source>
        <dbReference type="Proteomes" id="UP000294678"/>
    </source>
</evidence>
<keyword evidence="3" id="KW-0862">Zinc</keyword>
<dbReference type="InterPro" id="IPR012947">
    <property type="entry name" value="tRNA_SAD"/>
</dbReference>
<dbReference type="AlphaFoldDB" id="A0AA46I5W7"/>
<dbReference type="SUPFAM" id="SSF55186">
    <property type="entry name" value="ThrRS/AlaRS common domain"/>
    <property type="match status" value="1"/>
</dbReference>
<evidence type="ECO:0000256" key="1">
    <source>
        <dbReference type="ARBA" id="ARBA00001947"/>
    </source>
</evidence>
<dbReference type="GO" id="GO:0046872">
    <property type="term" value="F:metal ion binding"/>
    <property type="evidence" value="ECO:0007669"/>
    <property type="project" value="UniProtKB-KW"/>
</dbReference>
<evidence type="ECO:0000313" key="6">
    <source>
        <dbReference type="EMBL" id="TDT71787.1"/>
    </source>
</evidence>
<dbReference type="GO" id="GO:0002161">
    <property type="term" value="F:aminoacyl-tRNA deacylase activity"/>
    <property type="evidence" value="ECO:0007669"/>
    <property type="project" value="UniProtKB-ARBA"/>
</dbReference>
<comment type="caution">
    <text evidence="6">The sequence shown here is derived from an EMBL/GenBank/DDBJ whole genome shotgun (WGS) entry which is preliminary data.</text>
</comment>
<feature type="coiled-coil region" evidence="4">
    <location>
        <begin position="236"/>
        <end position="270"/>
    </location>
</feature>
<evidence type="ECO:0000256" key="3">
    <source>
        <dbReference type="ARBA" id="ARBA00022833"/>
    </source>
</evidence>
<dbReference type="RefSeq" id="WP_166667321.1">
    <property type="nucleotide sequence ID" value="NZ_SOBG01000002.1"/>
</dbReference>
<dbReference type="SMART" id="SM00863">
    <property type="entry name" value="tRNA_SAD"/>
    <property type="match status" value="1"/>
</dbReference>
<dbReference type="Proteomes" id="UP000294678">
    <property type="component" value="Unassembled WGS sequence"/>
</dbReference>
<evidence type="ECO:0000256" key="4">
    <source>
        <dbReference type="SAM" id="Coils"/>
    </source>
</evidence>
<comment type="cofactor">
    <cofactor evidence="1">
        <name>Zn(2+)</name>
        <dbReference type="ChEBI" id="CHEBI:29105"/>
    </cofactor>
</comment>
<dbReference type="Pfam" id="PF07973">
    <property type="entry name" value="tRNA_SAD"/>
    <property type="match status" value="1"/>
</dbReference>
<keyword evidence="2" id="KW-0479">Metal-binding</keyword>
<gene>
    <name evidence="6" type="ORF">EV215_0471</name>
</gene>
<dbReference type="InterPro" id="IPR051335">
    <property type="entry name" value="Alanyl-tRNA_Editing_Enzymes"/>
</dbReference>
<protein>
    <submittedName>
        <fullName evidence="6">Alanyl-tRNA synthetase</fullName>
    </submittedName>
</protein>
<accession>A0AA46I5W7</accession>
<sequence length="367" mass="42473">MKINIININQDNNFYKIKVKNNHLYPDGKGGQLGDRGKIADANIVSVTKNYILIDKFLNPGEYEFIEDINWKKDISIQHSAEHLFAATVLKELNLYIDSVTMNEDYSYLDIPKTLKQDELDILENKVNKIISKNLEITEIFTNINDLKNYNTRTKLKVAITDNIRLIKIGDYDIVPCGGYHVNNTSEIKIFKIINFEKVKGGKTRVYFLAGDRAFKYFNNLINIIKFANNQLSSQSFEINEKIIDLKNNIKSLKNENNNLKNEIIELKLSHELSKKIFFNDYQLIIINKAINNINPFLKKYILNNYILISSENNNFTIFSDNFNCKSLFDVIKSKYNIKGGGNNNRINFSSSELNIELVLNILKEII</sequence>
<evidence type="ECO:0000259" key="5">
    <source>
        <dbReference type="SMART" id="SM00863"/>
    </source>
</evidence>
<name>A0AA46I5W7_9FUSO</name>
<dbReference type="PANTHER" id="PTHR43462">
    <property type="entry name" value="ALANYL-TRNA EDITING PROTEIN"/>
    <property type="match status" value="1"/>
</dbReference>